<feature type="signal peptide" evidence="8">
    <location>
        <begin position="1"/>
        <end position="27"/>
    </location>
</feature>
<evidence type="ECO:0000313" key="10">
    <source>
        <dbReference type="EnsemblPlants" id="KEH36676"/>
    </source>
</evidence>
<evidence type="ECO:0000256" key="3">
    <source>
        <dbReference type="ARBA" id="ARBA00022525"/>
    </source>
</evidence>
<keyword evidence="11" id="KW-1185">Reference proteome</keyword>
<dbReference type="GO" id="GO:0016042">
    <property type="term" value="P:lipid catabolic process"/>
    <property type="evidence" value="ECO:0007669"/>
    <property type="project" value="UniProtKB-KW"/>
</dbReference>
<gene>
    <name evidence="9" type="ordered locus">MTR_2g018015</name>
</gene>
<dbReference type="HOGENOM" id="CLU_015101_0_0_1"/>
<dbReference type="PANTHER" id="PTHR45650">
    <property type="entry name" value="GDSL-LIKE LIPASE/ACYLHYDROLASE-RELATED"/>
    <property type="match status" value="1"/>
</dbReference>
<evidence type="ECO:0000256" key="2">
    <source>
        <dbReference type="ARBA" id="ARBA00008668"/>
    </source>
</evidence>
<reference evidence="10" key="3">
    <citation type="submission" date="2015-04" db="UniProtKB">
        <authorList>
            <consortium name="EnsemblPlants"/>
        </authorList>
    </citation>
    <scope>IDENTIFICATION</scope>
    <source>
        <strain evidence="10">cv. Jemalong A17</strain>
    </source>
</reference>
<reference evidence="9 11" key="2">
    <citation type="journal article" date="2014" name="BMC Genomics">
        <title>An improved genome release (version Mt4.0) for the model legume Medicago truncatula.</title>
        <authorList>
            <person name="Tang H."/>
            <person name="Krishnakumar V."/>
            <person name="Bidwell S."/>
            <person name="Rosen B."/>
            <person name="Chan A."/>
            <person name="Zhou S."/>
            <person name="Gentzbittel L."/>
            <person name="Childs K.L."/>
            <person name="Yandell M."/>
            <person name="Gundlach H."/>
            <person name="Mayer K.F."/>
            <person name="Schwartz D.C."/>
            <person name="Town C.D."/>
        </authorList>
    </citation>
    <scope>GENOME REANNOTATION</scope>
    <source>
        <strain evidence="9">A17</strain>
        <strain evidence="10 11">cv. Jemalong A17</strain>
    </source>
</reference>
<organism evidence="9 11">
    <name type="scientific">Medicago truncatula</name>
    <name type="common">Barrel medic</name>
    <name type="synonym">Medicago tribuloides</name>
    <dbReference type="NCBI Taxonomy" id="3880"/>
    <lineage>
        <taxon>Eukaryota</taxon>
        <taxon>Viridiplantae</taxon>
        <taxon>Streptophyta</taxon>
        <taxon>Embryophyta</taxon>
        <taxon>Tracheophyta</taxon>
        <taxon>Spermatophyta</taxon>
        <taxon>Magnoliopsida</taxon>
        <taxon>eudicotyledons</taxon>
        <taxon>Gunneridae</taxon>
        <taxon>Pentapetalae</taxon>
        <taxon>rosids</taxon>
        <taxon>fabids</taxon>
        <taxon>Fabales</taxon>
        <taxon>Fabaceae</taxon>
        <taxon>Papilionoideae</taxon>
        <taxon>50 kb inversion clade</taxon>
        <taxon>NPAAA clade</taxon>
        <taxon>Hologalegina</taxon>
        <taxon>IRL clade</taxon>
        <taxon>Trifolieae</taxon>
        <taxon>Medicago</taxon>
    </lineage>
</organism>
<dbReference type="InterPro" id="IPR001087">
    <property type="entry name" value="GDSL"/>
</dbReference>
<evidence type="ECO:0000313" key="11">
    <source>
        <dbReference type="Proteomes" id="UP000002051"/>
    </source>
</evidence>
<dbReference type="AlphaFoldDB" id="A0A072V4T1"/>
<dbReference type="EMBL" id="CM001218">
    <property type="protein sequence ID" value="KEH36676.1"/>
    <property type="molecule type" value="Genomic_DNA"/>
</dbReference>
<evidence type="ECO:0000256" key="7">
    <source>
        <dbReference type="ARBA" id="ARBA00023098"/>
    </source>
</evidence>
<keyword evidence="3" id="KW-0964">Secreted</keyword>
<sequence>MACETKIWLVLHLLLLVACYMQHYVHGQTQTSQVPCIFIFGDSLSDNGNNNNLRTNAKSNYNPYGVDFQEGPTGRFTNGKTSIDMIGEMLGFAKFIPPYANISDSDDILGGVNYASGASGIRQETAKHMGDNVAFGLQISHHKIIVARIAIRLGGFRNAINYLNKCLYYVNIGSNDYINNYYLPQFYPTSRIYNTEQYAEVLIKQYSPYIKSLYDNGARKFVHVGIGLIGFTNINAPCCQVRSDGMCAPDLISCSNRNVFVFYDAFHTTEAVNFLIALTSYDSSSAPGTTYPMDIKQLAQYPIN</sequence>
<dbReference type="GO" id="GO:0016788">
    <property type="term" value="F:hydrolase activity, acting on ester bonds"/>
    <property type="evidence" value="ECO:0007669"/>
    <property type="project" value="InterPro"/>
</dbReference>
<dbReference type="PROSITE" id="PS51257">
    <property type="entry name" value="PROKAR_LIPOPROTEIN"/>
    <property type="match status" value="1"/>
</dbReference>
<comment type="subcellular location">
    <subcellularLocation>
        <location evidence="1">Secreted</location>
    </subcellularLocation>
</comment>
<dbReference type="PANTHER" id="PTHR45650:SF75">
    <property type="entry name" value="GDSL-LIKE LIPASE_ACYLHYDROLASE"/>
    <property type="match status" value="1"/>
</dbReference>
<dbReference type="Proteomes" id="UP000002051">
    <property type="component" value="Chromosome 2"/>
</dbReference>
<dbReference type="STRING" id="3880.A0A072V4T1"/>
<name>A0A072V4T1_MEDTR</name>
<keyword evidence="7" id="KW-0443">Lipid metabolism</keyword>
<reference evidence="9 11" key="1">
    <citation type="journal article" date="2011" name="Nature">
        <title>The Medicago genome provides insight into the evolution of rhizobial symbioses.</title>
        <authorList>
            <person name="Young N.D."/>
            <person name="Debelle F."/>
            <person name="Oldroyd G.E."/>
            <person name="Geurts R."/>
            <person name="Cannon S.B."/>
            <person name="Udvardi M.K."/>
            <person name="Benedito V.A."/>
            <person name="Mayer K.F."/>
            <person name="Gouzy J."/>
            <person name="Schoof H."/>
            <person name="Van de Peer Y."/>
            <person name="Proost S."/>
            <person name="Cook D.R."/>
            <person name="Meyers B.C."/>
            <person name="Spannagl M."/>
            <person name="Cheung F."/>
            <person name="De Mita S."/>
            <person name="Krishnakumar V."/>
            <person name="Gundlach H."/>
            <person name="Zhou S."/>
            <person name="Mudge J."/>
            <person name="Bharti A.K."/>
            <person name="Murray J.D."/>
            <person name="Naoumkina M.A."/>
            <person name="Rosen B."/>
            <person name="Silverstein K.A."/>
            <person name="Tang H."/>
            <person name="Rombauts S."/>
            <person name="Zhao P.X."/>
            <person name="Zhou P."/>
            <person name="Barbe V."/>
            <person name="Bardou P."/>
            <person name="Bechner M."/>
            <person name="Bellec A."/>
            <person name="Berger A."/>
            <person name="Berges H."/>
            <person name="Bidwell S."/>
            <person name="Bisseling T."/>
            <person name="Choisne N."/>
            <person name="Couloux A."/>
            <person name="Denny R."/>
            <person name="Deshpande S."/>
            <person name="Dai X."/>
            <person name="Doyle J.J."/>
            <person name="Dudez A.M."/>
            <person name="Farmer A.D."/>
            <person name="Fouteau S."/>
            <person name="Franken C."/>
            <person name="Gibelin C."/>
            <person name="Gish J."/>
            <person name="Goldstein S."/>
            <person name="Gonzalez A.J."/>
            <person name="Green P.J."/>
            <person name="Hallab A."/>
            <person name="Hartog M."/>
            <person name="Hua A."/>
            <person name="Humphray S.J."/>
            <person name="Jeong D.H."/>
            <person name="Jing Y."/>
            <person name="Jocker A."/>
            <person name="Kenton S.M."/>
            <person name="Kim D.J."/>
            <person name="Klee K."/>
            <person name="Lai H."/>
            <person name="Lang C."/>
            <person name="Lin S."/>
            <person name="Macmil S.L."/>
            <person name="Magdelenat G."/>
            <person name="Matthews L."/>
            <person name="McCorrison J."/>
            <person name="Monaghan E.L."/>
            <person name="Mun J.H."/>
            <person name="Najar F.Z."/>
            <person name="Nicholson C."/>
            <person name="Noirot C."/>
            <person name="O'Bleness M."/>
            <person name="Paule C.R."/>
            <person name="Poulain J."/>
            <person name="Prion F."/>
            <person name="Qin B."/>
            <person name="Qu C."/>
            <person name="Retzel E.F."/>
            <person name="Riddle C."/>
            <person name="Sallet E."/>
            <person name="Samain S."/>
            <person name="Samson N."/>
            <person name="Sanders I."/>
            <person name="Saurat O."/>
            <person name="Scarpelli C."/>
            <person name="Schiex T."/>
            <person name="Segurens B."/>
            <person name="Severin A.J."/>
            <person name="Sherrier D.J."/>
            <person name="Shi R."/>
            <person name="Sims S."/>
            <person name="Singer S.R."/>
            <person name="Sinharoy S."/>
            <person name="Sterck L."/>
            <person name="Viollet A."/>
            <person name="Wang B.B."/>
            <person name="Wang K."/>
            <person name="Wang M."/>
            <person name="Wang X."/>
            <person name="Warfsmann J."/>
            <person name="Weissenbach J."/>
            <person name="White D.D."/>
            <person name="White J.D."/>
            <person name="Wiley G.B."/>
            <person name="Wincker P."/>
            <person name="Xing Y."/>
            <person name="Yang L."/>
            <person name="Yao Z."/>
            <person name="Ying F."/>
            <person name="Zhai J."/>
            <person name="Zhou L."/>
            <person name="Zuber A."/>
            <person name="Denarie J."/>
            <person name="Dixon R.A."/>
            <person name="May G.D."/>
            <person name="Schwartz D.C."/>
            <person name="Rogers J."/>
            <person name="Quetier F."/>
            <person name="Town C.D."/>
            <person name="Roe B.A."/>
        </authorList>
    </citation>
    <scope>NUCLEOTIDE SEQUENCE [LARGE SCALE GENOMIC DNA]</scope>
    <source>
        <strain evidence="9">A17</strain>
        <strain evidence="10 11">cv. Jemalong A17</strain>
    </source>
</reference>
<dbReference type="InterPro" id="IPR036514">
    <property type="entry name" value="SGNH_hydro_sf"/>
</dbReference>
<comment type="similarity">
    <text evidence="2">Belongs to the 'GDSL' lipolytic enzyme family.</text>
</comment>
<protein>
    <submittedName>
        <fullName evidence="9">GDSL-like lipase/acylhydrolase</fullName>
    </submittedName>
</protein>
<dbReference type="InterPro" id="IPR051238">
    <property type="entry name" value="GDSL_esterase/lipase"/>
</dbReference>
<evidence type="ECO:0000313" key="9">
    <source>
        <dbReference type="EMBL" id="KEH36676.1"/>
    </source>
</evidence>
<dbReference type="Gene3D" id="3.40.50.1110">
    <property type="entry name" value="SGNH hydrolase"/>
    <property type="match status" value="2"/>
</dbReference>
<proteinExistence type="inferred from homology"/>
<dbReference type="GO" id="GO:0005576">
    <property type="term" value="C:extracellular region"/>
    <property type="evidence" value="ECO:0007669"/>
    <property type="project" value="UniProtKB-SubCell"/>
</dbReference>
<keyword evidence="4 8" id="KW-0732">Signal</keyword>
<evidence type="ECO:0000256" key="6">
    <source>
        <dbReference type="ARBA" id="ARBA00022963"/>
    </source>
</evidence>
<accession>A0A072V4T1</accession>
<feature type="chain" id="PRO_5014500233" evidence="8">
    <location>
        <begin position="28"/>
        <end position="304"/>
    </location>
</feature>
<evidence type="ECO:0000256" key="1">
    <source>
        <dbReference type="ARBA" id="ARBA00004613"/>
    </source>
</evidence>
<keyword evidence="5" id="KW-0378">Hydrolase</keyword>
<evidence type="ECO:0000256" key="4">
    <source>
        <dbReference type="ARBA" id="ARBA00022729"/>
    </source>
</evidence>
<evidence type="ECO:0000256" key="5">
    <source>
        <dbReference type="ARBA" id="ARBA00022801"/>
    </source>
</evidence>
<dbReference type="Pfam" id="PF00657">
    <property type="entry name" value="Lipase_GDSL"/>
    <property type="match status" value="1"/>
</dbReference>
<keyword evidence="6" id="KW-0442">Lipid degradation</keyword>
<evidence type="ECO:0000256" key="8">
    <source>
        <dbReference type="SAM" id="SignalP"/>
    </source>
</evidence>
<dbReference type="EnsemblPlants" id="KEH36676">
    <property type="protein sequence ID" value="KEH36676"/>
    <property type="gene ID" value="MTR_2g018015"/>
</dbReference>